<dbReference type="EMBL" id="CAESAD010000001">
    <property type="protein sequence ID" value="CAB4332386.1"/>
    <property type="molecule type" value="Genomic_DNA"/>
</dbReference>
<evidence type="ECO:0000256" key="3">
    <source>
        <dbReference type="ARBA" id="ARBA00022592"/>
    </source>
</evidence>
<dbReference type="InterPro" id="IPR050962">
    <property type="entry name" value="Phosphate-bind_PstS"/>
</dbReference>
<dbReference type="Gene3D" id="3.40.190.10">
    <property type="entry name" value="Periplasmic binding protein-like II"/>
    <property type="match status" value="2"/>
</dbReference>
<dbReference type="EMBL" id="CAEZYC010000001">
    <property type="protein sequence ID" value="CAB4695809.1"/>
    <property type="molecule type" value="Genomic_DNA"/>
</dbReference>
<dbReference type="PIRSF" id="PIRSF002756">
    <property type="entry name" value="PstS"/>
    <property type="match status" value="1"/>
</dbReference>
<dbReference type="GO" id="GO:0042301">
    <property type="term" value="F:phosphate ion binding"/>
    <property type="evidence" value="ECO:0007669"/>
    <property type="project" value="InterPro"/>
</dbReference>
<dbReference type="Pfam" id="PF12849">
    <property type="entry name" value="PBP_like_2"/>
    <property type="match status" value="1"/>
</dbReference>
<evidence type="ECO:0000313" key="11">
    <source>
        <dbReference type="EMBL" id="CAB5044298.1"/>
    </source>
</evidence>
<evidence type="ECO:0000313" key="8">
    <source>
        <dbReference type="EMBL" id="CAB4803875.1"/>
    </source>
</evidence>
<dbReference type="InterPro" id="IPR024370">
    <property type="entry name" value="PBP_domain"/>
</dbReference>
<gene>
    <name evidence="7" type="ORF">UFOPK2648_00014</name>
    <name evidence="8" type="ORF">UFOPK3037_00817</name>
    <name evidence="9" type="ORF">UFOPK3278_00379</name>
    <name evidence="6" type="ORF">UFOPK3406_00343</name>
    <name evidence="5" type="ORF">UFOPK3925_00311</name>
    <name evidence="10" type="ORF">UFOPK4097_00014</name>
    <name evidence="11" type="ORF">UFOPK4301_00112</name>
</gene>
<evidence type="ECO:0000259" key="4">
    <source>
        <dbReference type="Pfam" id="PF12849"/>
    </source>
</evidence>
<keyword evidence="3" id="KW-0592">Phosphate transport</keyword>
<sequence length="343" mass="35143">MRSIITKSVAVLAMAASVLVAAPAAQAGETVNGKGSSFANNFMQKCAREFNSATGNTVAYTSTGSSTGLSQYKAGAVEFAATDVPWASGSAPSQAFTYVPVTSGPVAIGFNVSGVKTLKLDPKTLAAIFKGTITKWDDPAIKKLNKSAPKGKLKGNITVVYRDGSGTTANVQDYLNQTVGGFTASNANKNWDGAKGALASTSAVMVSTIASTPGAIGYADLADVTVKLKYVSLKNAKGAYVKPTAAAAKKFISAQADPGKNGIVTINFKKKVTGGYNLSILTYLVIPKGASPGTYDAAKAGVVSDFAEYAVVTCGKKPAAGYAGFSSKSKLYQRALSNARSGF</sequence>
<dbReference type="GO" id="GO:0043190">
    <property type="term" value="C:ATP-binding cassette (ABC) transporter complex"/>
    <property type="evidence" value="ECO:0007669"/>
    <property type="project" value="InterPro"/>
</dbReference>
<accession>A0A6J5YS45</accession>
<evidence type="ECO:0000313" key="5">
    <source>
        <dbReference type="EMBL" id="CAB4332386.1"/>
    </source>
</evidence>
<evidence type="ECO:0000256" key="2">
    <source>
        <dbReference type="ARBA" id="ARBA00022448"/>
    </source>
</evidence>
<keyword evidence="2" id="KW-0813">Transport</keyword>
<dbReference type="PANTHER" id="PTHR42996">
    <property type="entry name" value="PHOSPHATE-BINDING PROTEIN PSTS"/>
    <property type="match status" value="1"/>
</dbReference>
<dbReference type="EMBL" id="CAFBQG010000007">
    <property type="protein sequence ID" value="CAB5044298.1"/>
    <property type="molecule type" value="Genomic_DNA"/>
</dbReference>
<dbReference type="InterPro" id="IPR005673">
    <property type="entry name" value="ABC_phos-bd_PstS"/>
</dbReference>
<evidence type="ECO:0000313" key="10">
    <source>
        <dbReference type="EMBL" id="CAB5005939.1"/>
    </source>
</evidence>
<evidence type="ECO:0000313" key="6">
    <source>
        <dbReference type="EMBL" id="CAB4332818.1"/>
    </source>
</evidence>
<protein>
    <submittedName>
        <fullName evidence="5">Unannotated protein</fullName>
    </submittedName>
</protein>
<feature type="domain" description="PBP" evidence="4">
    <location>
        <begin position="22"/>
        <end position="310"/>
    </location>
</feature>
<dbReference type="EMBL" id="CAFAAO010000009">
    <property type="protein sequence ID" value="CAB4803875.1"/>
    <property type="molecule type" value="Genomic_DNA"/>
</dbReference>
<evidence type="ECO:0000256" key="1">
    <source>
        <dbReference type="ARBA" id="ARBA00008725"/>
    </source>
</evidence>
<evidence type="ECO:0000313" key="9">
    <source>
        <dbReference type="EMBL" id="CAB4846625.1"/>
    </source>
</evidence>
<reference evidence="5" key="1">
    <citation type="submission" date="2020-05" db="EMBL/GenBank/DDBJ databases">
        <authorList>
            <person name="Chiriac C."/>
            <person name="Salcher M."/>
            <person name="Ghai R."/>
            <person name="Kavagutti S V."/>
        </authorList>
    </citation>
    <scope>NUCLEOTIDE SEQUENCE</scope>
</reference>
<evidence type="ECO:0000313" key="7">
    <source>
        <dbReference type="EMBL" id="CAB4695809.1"/>
    </source>
</evidence>
<dbReference type="EMBL" id="CAESAI010000005">
    <property type="protein sequence ID" value="CAB4332818.1"/>
    <property type="molecule type" value="Genomic_DNA"/>
</dbReference>
<name>A0A6J5YS45_9ZZZZ</name>
<dbReference type="SUPFAM" id="SSF53850">
    <property type="entry name" value="Periplasmic binding protein-like II"/>
    <property type="match status" value="1"/>
</dbReference>
<organism evidence="5">
    <name type="scientific">freshwater metagenome</name>
    <dbReference type="NCBI Taxonomy" id="449393"/>
    <lineage>
        <taxon>unclassified sequences</taxon>
        <taxon>metagenomes</taxon>
        <taxon>ecological metagenomes</taxon>
    </lineage>
</organism>
<dbReference type="AlphaFoldDB" id="A0A6J5YS45"/>
<comment type="similarity">
    <text evidence="1">Belongs to the PstS family.</text>
</comment>
<dbReference type="EMBL" id="CAFBPK010000001">
    <property type="protein sequence ID" value="CAB5005939.1"/>
    <property type="molecule type" value="Genomic_DNA"/>
</dbReference>
<dbReference type="EMBL" id="CAFBIX010000008">
    <property type="protein sequence ID" value="CAB4846625.1"/>
    <property type="molecule type" value="Genomic_DNA"/>
</dbReference>
<dbReference type="PANTHER" id="PTHR42996:SF1">
    <property type="entry name" value="PHOSPHATE-BINDING PROTEIN PSTS"/>
    <property type="match status" value="1"/>
</dbReference>
<dbReference type="GO" id="GO:0035435">
    <property type="term" value="P:phosphate ion transmembrane transport"/>
    <property type="evidence" value="ECO:0007669"/>
    <property type="project" value="InterPro"/>
</dbReference>
<proteinExistence type="inferred from homology"/>